<dbReference type="InterPro" id="IPR011006">
    <property type="entry name" value="CheY-like_superfamily"/>
</dbReference>
<accession>A0ABZ0QHX0</accession>
<dbReference type="EMBL" id="CP138203">
    <property type="protein sequence ID" value="WPC75046.1"/>
    <property type="molecule type" value="Genomic_DNA"/>
</dbReference>
<reference evidence="1 2" key="1">
    <citation type="submission" date="2023-11" db="EMBL/GenBank/DDBJ databases">
        <title>Plant-associative lifestyle of Vibrio porteresiae and its evolutionary dynamics.</title>
        <authorList>
            <person name="Rameshkumar N."/>
            <person name="Kirti K."/>
        </authorList>
    </citation>
    <scope>NUCLEOTIDE SEQUENCE [LARGE SCALE GENOMIC DNA]</scope>
    <source>
        <strain evidence="1 2">MSSRF30</strain>
    </source>
</reference>
<dbReference type="SUPFAM" id="SSF52172">
    <property type="entry name" value="CheY-like"/>
    <property type="match status" value="1"/>
</dbReference>
<evidence type="ECO:0000313" key="2">
    <source>
        <dbReference type="Proteomes" id="UP001304071"/>
    </source>
</evidence>
<proteinExistence type="predicted"/>
<protein>
    <recommendedName>
        <fullName evidence="3">Response regulator</fullName>
    </recommendedName>
</protein>
<keyword evidence="2" id="KW-1185">Reference proteome</keyword>
<sequence>MTQSRLDIVVYASTQNTQSEQIVAILAKEFSVELLAFGSDNLPESLVSIAPKALLVLLDDEHRASMLTACRDVKNNDETALIELIVLDRANSIQEKMEIYDAGASDLVVYPCDDAELFKKLSVAISHVQHLEESAMQAQAAMDTAMSAILDAGEMGSVIHFMRDSFNCNSVESLADLIIESSLRFDLSSSVQIRTSWEAINRSSSESMSPLEIEMLNAMQSVERIHQTGRRLLLHFGPISQIIKNLPDDEFKCGRLRDHLALILEGANSRLQSLLMTEEMKNVMAETNESISALQARQASQKKQNVKVMDDLLEEIQGEFFRHGLTEEQEAILIALVDKYVEKIFSAYEAGLKVDEEMTNVVSRIQRVLDSMDI</sequence>
<name>A0ABZ0QHX0_9VIBR</name>
<evidence type="ECO:0008006" key="3">
    <source>
        <dbReference type="Google" id="ProtNLM"/>
    </source>
</evidence>
<organism evidence="1 2">
    <name type="scientific">Vibrio porteresiae DSM 19223</name>
    <dbReference type="NCBI Taxonomy" id="1123496"/>
    <lineage>
        <taxon>Bacteria</taxon>
        <taxon>Pseudomonadati</taxon>
        <taxon>Pseudomonadota</taxon>
        <taxon>Gammaproteobacteria</taxon>
        <taxon>Vibrionales</taxon>
        <taxon>Vibrionaceae</taxon>
        <taxon>Vibrio</taxon>
    </lineage>
</organism>
<gene>
    <name evidence="1" type="ORF">R8Z52_07575</name>
</gene>
<evidence type="ECO:0000313" key="1">
    <source>
        <dbReference type="EMBL" id="WPC75046.1"/>
    </source>
</evidence>
<dbReference type="Proteomes" id="UP001304071">
    <property type="component" value="Chromosome 1"/>
</dbReference>
<dbReference type="RefSeq" id="WP_261895449.1">
    <property type="nucleotide sequence ID" value="NZ_AP024895.1"/>
</dbReference>